<name>A0ABS3FTV6_9CYAN</name>
<organism evidence="1 2">
    <name type="scientific">Phormidium pseudopriestleyi FRX01</name>
    <dbReference type="NCBI Taxonomy" id="1759528"/>
    <lineage>
        <taxon>Bacteria</taxon>
        <taxon>Bacillati</taxon>
        <taxon>Cyanobacteriota</taxon>
        <taxon>Cyanophyceae</taxon>
        <taxon>Oscillatoriophycideae</taxon>
        <taxon>Oscillatoriales</taxon>
        <taxon>Oscillatoriaceae</taxon>
        <taxon>Phormidium</taxon>
    </lineage>
</organism>
<reference evidence="1 2" key="1">
    <citation type="submission" date="2021-03" db="EMBL/GenBank/DDBJ databases">
        <title>Metabolic Capacity of the Antarctic Cyanobacterium Phormidium pseudopriestleyi that Sustains Oxygenic Photosynthesis in the Presence of Hydrogen Sulfide.</title>
        <authorList>
            <person name="Lumian J.E."/>
            <person name="Jungblut A.D."/>
            <person name="Dillon M.L."/>
            <person name="Hawes I."/>
            <person name="Doran P.T."/>
            <person name="Mackey T.J."/>
            <person name="Dick G.J."/>
            <person name="Grettenberger C.L."/>
            <person name="Sumner D.Y."/>
        </authorList>
    </citation>
    <scope>NUCLEOTIDE SEQUENCE [LARGE SCALE GENOMIC DNA]</scope>
    <source>
        <strain evidence="1 2">FRX01</strain>
    </source>
</reference>
<dbReference type="RefSeq" id="WP_207089039.1">
    <property type="nucleotide sequence ID" value="NZ_JAFLQW010000426.1"/>
</dbReference>
<dbReference type="Proteomes" id="UP000664844">
    <property type="component" value="Unassembled WGS sequence"/>
</dbReference>
<dbReference type="EMBL" id="JAFLQW010000426">
    <property type="protein sequence ID" value="MBO0350566.1"/>
    <property type="molecule type" value="Genomic_DNA"/>
</dbReference>
<evidence type="ECO:0000313" key="1">
    <source>
        <dbReference type="EMBL" id="MBO0350566.1"/>
    </source>
</evidence>
<evidence type="ECO:0008006" key="3">
    <source>
        <dbReference type="Google" id="ProtNLM"/>
    </source>
</evidence>
<evidence type="ECO:0000313" key="2">
    <source>
        <dbReference type="Proteomes" id="UP000664844"/>
    </source>
</evidence>
<keyword evidence="2" id="KW-1185">Reference proteome</keyword>
<sequence>MRGRSGEFEVKTDGYRCFSRWGLWIKEEFSNGKIWVEAAIAPSRMRIFWGWINVGLMEK</sequence>
<proteinExistence type="predicted"/>
<protein>
    <recommendedName>
        <fullName evidence="3">Transposase</fullName>
    </recommendedName>
</protein>
<gene>
    <name evidence="1" type="ORF">J0895_15970</name>
</gene>
<accession>A0ABS3FTV6</accession>
<comment type="caution">
    <text evidence="1">The sequence shown here is derived from an EMBL/GenBank/DDBJ whole genome shotgun (WGS) entry which is preliminary data.</text>
</comment>